<organism evidence="1">
    <name type="scientific">Rhizophora mucronata</name>
    <name type="common">Asiatic mangrove</name>
    <dbReference type="NCBI Taxonomy" id="61149"/>
    <lineage>
        <taxon>Eukaryota</taxon>
        <taxon>Viridiplantae</taxon>
        <taxon>Streptophyta</taxon>
        <taxon>Embryophyta</taxon>
        <taxon>Tracheophyta</taxon>
        <taxon>Spermatophyta</taxon>
        <taxon>Magnoliopsida</taxon>
        <taxon>eudicotyledons</taxon>
        <taxon>Gunneridae</taxon>
        <taxon>Pentapetalae</taxon>
        <taxon>rosids</taxon>
        <taxon>fabids</taxon>
        <taxon>Malpighiales</taxon>
        <taxon>Rhizophoraceae</taxon>
        <taxon>Rhizophora</taxon>
    </lineage>
</organism>
<protein>
    <submittedName>
        <fullName evidence="1">Uncharacterized protein</fullName>
    </submittedName>
</protein>
<reference evidence="1" key="1">
    <citation type="submission" date="2018-02" db="EMBL/GenBank/DDBJ databases">
        <title>Rhizophora mucronata_Transcriptome.</title>
        <authorList>
            <person name="Meera S.P."/>
            <person name="Sreeshan A."/>
            <person name="Augustine A."/>
        </authorList>
    </citation>
    <scope>NUCLEOTIDE SEQUENCE</scope>
    <source>
        <tissue evidence="1">Leaf</tissue>
    </source>
</reference>
<proteinExistence type="predicted"/>
<evidence type="ECO:0000313" key="1">
    <source>
        <dbReference type="EMBL" id="MBX48602.1"/>
    </source>
</evidence>
<sequence>MIPVSIRTIMSVKKKKQKKTKRKSEKIICPFSHRFKQTNLPTFSEQNNSIQIAYHSIHLMISFVV</sequence>
<dbReference type="AlphaFoldDB" id="A0A2P2P1K1"/>
<name>A0A2P2P1K1_RHIMU</name>
<accession>A0A2P2P1K1</accession>
<dbReference type="EMBL" id="GGEC01068118">
    <property type="protein sequence ID" value="MBX48602.1"/>
    <property type="molecule type" value="Transcribed_RNA"/>
</dbReference>